<gene>
    <name evidence="1" type="ORF">MRB53_033191</name>
</gene>
<evidence type="ECO:0000313" key="2">
    <source>
        <dbReference type="Proteomes" id="UP001234297"/>
    </source>
</evidence>
<evidence type="ECO:0000313" key="1">
    <source>
        <dbReference type="EMBL" id="KAJ8624661.1"/>
    </source>
</evidence>
<dbReference type="EMBL" id="CM056819">
    <property type="protein sequence ID" value="KAJ8624661.1"/>
    <property type="molecule type" value="Genomic_DNA"/>
</dbReference>
<keyword evidence="2" id="KW-1185">Reference proteome</keyword>
<name>A0ACC2KU28_PERAE</name>
<reference evidence="1 2" key="1">
    <citation type="journal article" date="2022" name="Hortic Res">
        <title>A haplotype resolved chromosomal level avocado genome allows analysis of novel avocado genes.</title>
        <authorList>
            <person name="Nath O."/>
            <person name="Fletcher S.J."/>
            <person name="Hayward A."/>
            <person name="Shaw L.M."/>
            <person name="Masouleh A.K."/>
            <person name="Furtado A."/>
            <person name="Henry R.J."/>
            <person name="Mitter N."/>
        </authorList>
    </citation>
    <scope>NUCLEOTIDE SEQUENCE [LARGE SCALE GENOMIC DNA]</scope>
    <source>
        <strain evidence="2">cv. Hass</strain>
    </source>
</reference>
<proteinExistence type="predicted"/>
<organism evidence="1 2">
    <name type="scientific">Persea americana</name>
    <name type="common">Avocado</name>
    <dbReference type="NCBI Taxonomy" id="3435"/>
    <lineage>
        <taxon>Eukaryota</taxon>
        <taxon>Viridiplantae</taxon>
        <taxon>Streptophyta</taxon>
        <taxon>Embryophyta</taxon>
        <taxon>Tracheophyta</taxon>
        <taxon>Spermatophyta</taxon>
        <taxon>Magnoliopsida</taxon>
        <taxon>Magnoliidae</taxon>
        <taxon>Laurales</taxon>
        <taxon>Lauraceae</taxon>
        <taxon>Persea</taxon>
    </lineage>
</organism>
<protein>
    <submittedName>
        <fullName evidence="1">Uncharacterized protein</fullName>
    </submittedName>
</protein>
<sequence length="108" mass="12517">MILNISFTRRLLYVAIQIVSGFRISSCWPMTINLAGTRTSFVNGGRMIPWREYALFLWMVRISLAGKTKRLENALPKLFITIFAGRLQGHSGTVYQEQDTWRKMEDDD</sequence>
<accession>A0ACC2KU28</accession>
<comment type="caution">
    <text evidence="1">The sequence shown here is derived from an EMBL/GenBank/DDBJ whole genome shotgun (WGS) entry which is preliminary data.</text>
</comment>
<dbReference type="Proteomes" id="UP001234297">
    <property type="component" value="Chromosome 11"/>
</dbReference>